<name>A0A9P0XJ66_PIEBR</name>
<dbReference type="EMBL" id="CALOZG010000087">
    <property type="protein sequence ID" value="CAH4038470.1"/>
    <property type="molecule type" value="Genomic_DNA"/>
</dbReference>
<dbReference type="AlphaFoldDB" id="A0A9P0XJ66"/>
<evidence type="ECO:0000313" key="2">
    <source>
        <dbReference type="EMBL" id="CAH4038470.1"/>
    </source>
</evidence>
<evidence type="ECO:0000313" key="3">
    <source>
        <dbReference type="Proteomes" id="UP001152562"/>
    </source>
</evidence>
<reference evidence="2" key="1">
    <citation type="submission" date="2022-05" db="EMBL/GenBank/DDBJ databases">
        <authorList>
            <person name="Okamura Y."/>
        </authorList>
    </citation>
    <scope>NUCLEOTIDE SEQUENCE</scope>
</reference>
<gene>
    <name evidence="2" type="ORF">PIBRA_LOCUS14029</name>
</gene>
<sequence length="104" mass="11741">MCPKASTTSAWQRPAGTCSWTRATSHCTYTVHPHEHRVCEPLPVRMNSVCECRINAPDDLYNFRVVAARLDVFLDDSNESPHIRSSSSRAGVSTTFAREDEQRM</sequence>
<keyword evidence="3" id="KW-1185">Reference proteome</keyword>
<comment type="caution">
    <text evidence="2">The sequence shown here is derived from an EMBL/GenBank/DDBJ whole genome shotgun (WGS) entry which is preliminary data.</text>
</comment>
<accession>A0A9P0XJ66</accession>
<evidence type="ECO:0000256" key="1">
    <source>
        <dbReference type="SAM" id="MobiDB-lite"/>
    </source>
</evidence>
<proteinExistence type="predicted"/>
<feature type="compositionally biased region" description="Polar residues" evidence="1">
    <location>
        <begin position="83"/>
        <end position="96"/>
    </location>
</feature>
<dbReference type="Proteomes" id="UP001152562">
    <property type="component" value="Unassembled WGS sequence"/>
</dbReference>
<organism evidence="2 3">
    <name type="scientific">Pieris brassicae</name>
    <name type="common">White butterfly</name>
    <name type="synonym">Large white butterfly</name>
    <dbReference type="NCBI Taxonomy" id="7116"/>
    <lineage>
        <taxon>Eukaryota</taxon>
        <taxon>Metazoa</taxon>
        <taxon>Ecdysozoa</taxon>
        <taxon>Arthropoda</taxon>
        <taxon>Hexapoda</taxon>
        <taxon>Insecta</taxon>
        <taxon>Pterygota</taxon>
        <taxon>Neoptera</taxon>
        <taxon>Endopterygota</taxon>
        <taxon>Lepidoptera</taxon>
        <taxon>Glossata</taxon>
        <taxon>Ditrysia</taxon>
        <taxon>Papilionoidea</taxon>
        <taxon>Pieridae</taxon>
        <taxon>Pierinae</taxon>
        <taxon>Pieris</taxon>
    </lineage>
</organism>
<feature type="region of interest" description="Disordered" evidence="1">
    <location>
        <begin position="77"/>
        <end position="104"/>
    </location>
</feature>
<protein>
    <submittedName>
        <fullName evidence="2">Uncharacterized protein</fullName>
    </submittedName>
</protein>